<keyword evidence="1" id="KW-1133">Transmembrane helix</keyword>
<dbReference type="Gramene" id="EOY01962">
    <property type="protein sequence ID" value="EOY01962"/>
    <property type="gene ID" value="TCM_011740"/>
</dbReference>
<organism evidence="2 3">
    <name type="scientific">Theobroma cacao</name>
    <name type="common">Cacao</name>
    <name type="synonym">Cocoa</name>
    <dbReference type="NCBI Taxonomy" id="3641"/>
    <lineage>
        <taxon>Eukaryota</taxon>
        <taxon>Viridiplantae</taxon>
        <taxon>Streptophyta</taxon>
        <taxon>Embryophyta</taxon>
        <taxon>Tracheophyta</taxon>
        <taxon>Spermatophyta</taxon>
        <taxon>Magnoliopsida</taxon>
        <taxon>eudicotyledons</taxon>
        <taxon>Gunneridae</taxon>
        <taxon>Pentapetalae</taxon>
        <taxon>rosids</taxon>
        <taxon>malvids</taxon>
        <taxon>Malvales</taxon>
        <taxon>Malvaceae</taxon>
        <taxon>Byttnerioideae</taxon>
        <taxon>Theobroma</taxon>
    </lineage>
</organism>
<keyword evidence="1" id="KW-0472">Membrane</keyword>
<gene>
    <name evidence="2" type="ORF">TCM_011740</name>
</gene>
<feature type="transmembrane region" description="Helical" evidence="1">
    <location>
        <begin position="20"/>
        <end position="43"/>
    </location>
</feature>
<evidence type="ECO:0000313" key="2">
    <source>
        <dbReference type="EMBL" id="EOY01962.1"/>
    </source>
</evidence>
<evidence type="ECO:0000256" key="1">
    <source>
        <dbReference type="SAM" id="Phobius"/>
    </source>
</evidence>
<evidence type="ECO:0000313" key="3">
    <source>
        <dbReference type="Proteomes" id="UP000026915"/>
    </source>
</evidence>
<protein>
    <submittedName>
        <fullName evidence="2">Uncharacterized protein</fullName>
    </submittedName>
</protein>
<sequence>MISINNVNEENVSVVQLRCFLFLPSFLFPFGLLLILPLCLWSVREVKLGGEREGEREEGEGVGLPM</sequence>
<accession>A0A061EC28</accession>
<dbReference type="HOGENOM" id="CLU_2836366_0_0_1"/>
<dbReference type="InParanoid" id="A0A061EC28"/>
<keyword evidence="1" id="KW-0812">Transmembrane</keyword>
<dbReference type="Proteomes" id="UP000026915">
    <property type="component" value="Chromosome 2"/>
</dbReference>
<keyword evidence="3" id="KW-1185">Reference proteome</keyword>
<dbReference type="EMBL" id="CM001880">
    <property type="protein sequence ID" value="EOY01962.1"/>
    <property type="molecule type" value="Genomic_DNA"/>
</dbReference>
<dbReference type="AlphaFoldDB" id="A0A061EC28"/>
<name>A0A061EC28_THECC</name>
<reference evidence="2 3" key="1">
    <citation type="journal article" date="2013" name="Genome Biol.">
        <title>The genome sequence of the most widely cultivated cacao type and its use to identify candidate genes regulating pod color.</title>
        <authorList>
            <person name="Motamayor J.C."/>
            <person name="Mockaitis K."/>
            <person name="Schmutz J."/>
            <person name="Haiminen N."/>
            <person name="Iii D.L."/>
            <person name="Cornejo O."/>
            <person name="Findley S.D."/>
            <person name="Zheng P."/>
            <person name="Utro F."/>
            <person name="Royaert S."/>
            <person name="Saski C."/>
            <person name="Jenkins J."/>
            <person name="Podicheti R."/>
            <person name="Zhao M."/>
            <person name="Scheffler B.E."/>
            <person name="Stack J.C."/>
            <person name="Feltus F.A."/>
            <person name="Mustiga G.M."/>
            <person name="Amores F."/>
            <person name="Phillips W."/>
            <person name="Marelli J.P."/>
            <person name="May G.D."/>
            <person name="Shapiro H."/>
            <person name="Ma J."/>
            <person name="Bustamante C.D."/>
            <person name="Schnell R.J."/>
            <person name="Main D."/>
            <person name="Gilbert D."/>
            <person name="Parida L."/>
            <person name="Kuhn D.N."/>
        </authorList>
    </citation>
    <scope>NUCLEOTIDE SEQUENCE [LARGE SCALE GENOMIC DNA]</scope>
    <source>
        <strain evidence="3">cv. Matina 1-6</strain>
    </source>
</reference>
<proteinExistence type="predicted"/>